<organism evidence="1 2">
    <name type="scientific">Gemmatimonas aurantiaca</name>
    <dbReference type="NCBI Taxonomy" id="173480"/>
    <lineage>
        <taxon>Bacteria</taxon>
        <taxon>Pseudomonadati</taxon>
        <taxon>Gemmatimonadota</taxon>
        <taxon>Gemmatimonadia</taxon>
        <taxon>Gemmatimonadales</taxon>
        <taxon>Gemmatimonadaceae</taxon>
        <taxon>Gemmatimonas</taxon>
    </lineage>
</organism>
<dbReference type="EMBL" id="DPIY01000010">
    <property type="protein sequence ID" value="HCT57584.1"/>
    <property type="molecule type" value="Genomic_DNA"/>
</dbReference>
<dbReference type="OMA" id="PCERYEV"/>
<evidence type="ECO:0000313" key="1">
    <source>
        <dbReference type="EMBL" id="HCT57584.1"/>
    </source>
</evidence>
<accession>A0A3D4V9T4</accession>
<name>A0A3D4V9T4_9BACT</name>
<dbReference type="Gene3D" id="3.10.450.50">
    <property type="match status" value="1"/>
</dbReference>
<protein>
    <submittedName>
        <fullName evidence="1">Uncharacterized protein</fullName>
    </submittedName>
</protein>
<dbReference type="Proteomes" id="UP000264071">
    <property type="component" value="Unassembled WGS sequence"/>
</dbReference>
<sequence>MDTAGVDTAAVDSSAIDFVREFYAAYLPRGVEGGLDAVDGLITERPELFAPSLLLALQQDAASRRAAHDEIGGLDFDPFLDSQDPCERYEVVKGTRVGAVVHVDVHAVCQGQRSVAPTVTLVVAHDGRRPLLANVLYPTHGTDLGRLLHRDRAPDGRP</sequence>
<reference evidence="1 2" key="1">
    <citation type="journal article" date="2018" name="Nat. Biotechnol.">
        <title>A standardized bacterial taxonomy based on genome phylogeny substantially revises the tree of life.</title>
        <authorList>
            <person name="Parks D.H."/>
            <person name="Chuvochina M."/>
            <person name="Waite D.W."/>
            <person name="Rinke C."/>
            <person name="Skarshewski A."/>
            <person name="Chaumeil P.A."/>
            <person name="Hugenholtz P."/>
        </authorList>
    </citation>
    <scope>NUCLEOTIDE SEQUENCE [LARGE SCALE GENOMIC DNA]</scope>
    <source>
        <strain evidence="1">UBA8844</strain>
    </source>
</reference>
<dbReference type="AlphaFoldDB" id="A0A3D4V9T4"/>
<evidence type="ECO:0000313" key="2">
    <source>
        <dbReference type="Proteomes" id="UP000264071"/>
    </source>
</evidence>
<comment type="caution">
    <text evidence="1">The sequence shown here is derived from an EMBL/GenBank/DDBJ whole genome shotgun (WGS) entry which is preliminary data.</text>
</comment>
<gene>
    <name evidence="1" type="ORF">DGD08_10335</name>
</gene>
<proteinExistence type="predicted"/>